<comment type="caution">
    <text evidence="1">The sequence shown here is derived from an EMBL/GenBank/DDBJ whole genome shotgun (WGS) entry which is preliminary data.</text>
</comment>
<proteinExistence type="predicted"/>
<reference evidence="1 2" key="1">
    <citation type="submission" date="2013-07" db="EMBL/GenBank/DDBJ databases">
        <authorList>
            <person name="Stoco P.H."/>
            <person name="Wagner G."/>
            <person name="Gerber A."/>
            <person name="Zaha A."/>
            <person name="Thompson C."/>
            <person name="Bartholomeu D.C."/>
            <person name="Luckemeyer D.D."/>
            <person name="Bahia D."/>
            <person name="Loreto E."/>
            <person name="Prestes E.B."/>
            <person name="Lima F.M."/>
            <person name="Rodrigues-Luiz G."/>
            <person name="Vallejo G.A."/>
            <person name="Filho J.F."/>
            <person name="Monteiro K.M."/>
            <person name="Tyler K.M."/>
            <person name="de Almeida L.G."/>
            <person name="Ortiz M.F."/>
            <person name="Siervo M.A."/>
            <person name="de Moraes M.H."/>
            <person name="Cunha O.L."/>
            <person name="Mendonca-Neto R."/>
            <person name="Silva R."/>
            <person name="Teixeira S.M."/>
            <person name="Murta S.M."/>
            <person name="Sincero T.C."/>
            <person name="Mendes T.A."/>
            <person name="Urmenyi T.P."/>
            <person name="Silva V.G."/>
            <person name="da Rocha W.D."/>
            <person name="Andersson B."/>
            <person name="Romanha A.J."/>
            <person name="Steindel M."/>
            <person name="de Vasconcelos A.T."/>
            <person name="Grisard E.C."/>
        </authorList>
    </citation>
    <scope>NUCLEOTIDE SEQUENCE [LARGE SCALE GENOMIC DNA]</scope>
    <source>
        <strain evidence="1 2">SC58</strain>
    </source>
</reference>
<dbReference type="EMBL" id="AUPL01001458">
    <property type="protein sequence ID" value="ESL10802.1"/>
    <property type="molecule type" value="Genomic_DNA"/>
</dbReference>
<keyword evidence="2" id="KW-1185">Reference proteome</keyword>
<evidence type="ECO:0000313" key="2">
    <source>
        <dbReference type="Proteomes" id="UP000031737"/>
    </source>
</evidence>
<organism evidence="1 2">
    <name type="scientific">Trypanosoma rangeli SC58</name>
    <dbReference type="NCBI Taxonomy" id="429131"/>
    <lineage>
        <taxon>Eukaryota</taxon>
        <taxon>Discoba</taxon>
        <taxon>Euglenozoa</taxon>
        <taxon>Kinetoplastea</taxon>
        <taxon>Metakinetoplastina</taxon>
        <taxon>Trypanosomatida</taxon>
        <taxon>Trypanosomatidae</taxon>
        <taxon>Trypanosoma</taxon>
        <taxon>Herpetosoma</taxon>
    </lineage>
</organism>
<dbReference type="AlphaFoldDB" id="A0A061JBZ0"/>
<gene>
    <name evidence="1" type="ORF">TRSC58_01458</name>
</gene>
<evidence type="ECO:0000313" key="1">
    <source>
        <dbReference type="EMBL" id="ESL10802.1"/>
    </source>
</evidence>
<name>A0A061JBZ0_TRYRA</name>
<dbReference type="OrthoDB" id="262788at2759"/>
<sequence length="462" mass="52624">MSVETRLYHAEQQIQHISQHLGLLKKLITTEVSDLRKSIEQQVAEVKQLVMYQDRLYQEKVSKLEERIQQLSEFCLHLARATGHAYPEVALVPTEMIVIPPEVQPLQRVAFSVNKNAMLPDGGDNNDENQNEKLEDVDAILETYKDRINTMYDFYTTSSTEVFHPTMTMTHFSRMLKDCQLCGILQGTSAELLWMAVIRSLNRTQRKHFDNGQAQNRGITLGKYVSTTQQKNLFAFQRLETIPKELFGEALYLLAMEKHRLRQLSDGAALSVTASSLDEKPKDVFLAFLLYHIFPYVDAVIEEKERLHGLVLHPGFSGIGEGNDTLLSMKNTLILSYKTNAVASIVKEFMRLIKEGYTIAIKSAQGYSATMMNLDGFVEVARRHELLPLIRKPVLRHIFLCCCAVEKEEHPEVEEGAISVGTFLLALYYLADQIYGDPLMGKRFSTPEARIKKLLSKMFLLS</sequence>
<dbReference type="Proteomes" id="UP000031737">
    <property type="component" value="Unassembled WGS sequence"/>
</dbReference>
<accession>A0A061JBZ0</accession>
<dbReference type="VEuPathDB" id="TriTrypDB:TRSC58_01458"/>
<protein>
    <submittedName>
        <fullName evidence="1">Uncharacterized protein</fullName>
    </submittedName>
</protein>